<protein>
    <submittedName>
        <fullName evidence="2">Uncharacterized protein</fullName>
    </submittedName>
</protein>
<gene>
    <name evidence="2" type="ORF">SLS58_006325</name>
</gene>
<reference evidence="2 3" key="1">
    <citation type="journal article" date="2023" name="Plant Dis.">
        <title>First Report of Diplodia intermedia Causing Canker and Dieback Diseases on Apple Trees in Canada.</title>
        <authorList>
            <person name="Ellouze W."/>
            <person name="Ilyukhin E."/>
            <person name="Sulman M."/>
            <person name="Ali S."/>
        </authorList>
    </citation>
    <scope>NUCLEOTIDE SEQUENCE [LARGE SCALE GENOMIC DNA]</scope>
    <source>
        <strain evidence="2 3">M45-28</strain>
    </source>
</reference>
<keyword evidence="1" id="KW-0175">Coiled coil</keyword>
<organism evidence="2 3">
    <name type="scientific">Diplodia intermedia</name>
    <dbReference type="NCBI Taxonomy" id="856260"/>
    <lineage>
        <taxon>Eukaryota</taxon>
        <taxon>Fungi</taxon>
        <taxon>Dikarya</taxon>
        <taxon>Ascomycota</taxon>
        <taxon>Pezizomycotina</taxon>
        <taxon>Dothideomycetes</taxon>
        <taxon>Dothideomycetes incertae sedis</taxon>
        <taxon>Botryosphaeriales</taxon>
        <taxon>Botryosphaeriaceae</taxon>
        <taxon>Diplodia</taxon>
    </lineage>
</organism>
<dbReference type="EMBL" id="JAKEKT020000043">
    <property type="protein sequence ID" value="KAL1641053.1"/>
    <property type="molecule type" value="Genomic_DNA"/>
</dbReference>
<evidence type="ECO:0000313" key="3">
    <source>
        <dbReference type="Proteomes" id="UP001521184"/>
    </source>
</evidence>
<dbReference type="Proteomes" id="UP001521184">
    <property type="component" value="Unassembled WGS sequence"/>
</dbReference>
<name>A0ABR3TN58_9PEZI</name>
<evidence type="ECO:0000256" key="1">
    <source>
        <dbReference type="SAM" id="Coils"/>
    </source>
</evidence>
<evidence type="ECO:0000313" key="2">
    <source>
        <dbReference type="EMBL" id="KAL1641053.1"/>
    </source>
</evidence>
<keyword evidence="3" id="KW-1185">Reference proteome</keyword>
<proteinExistence type="predicted"/>
<comment type="caution">
    <text evidence="2">The sequence shown here is derived from an EMBL/GenBank/DDBJ whole genome shotgun (WGS) entry which is preliminary data.</text>
</comment>
<feature type="coiled-coil region" evidence="1">
    <location>
        <begin position="134"/>
        <end position="209"/>
    </location>
</feature>
<accession>A0ABR3TN58</accession>
<sequence>MTANIISDFPEIDYEALHTLMVQGKKAHLKNKLSKNEKKWYSITELNLINIPDIVFDPASHKRARNSSANNLPKKFPKSEPWGTSFTAAEPDIHASPAVQCSAHADLRSQRNIEYAEELSHRVQRRDSIFSIRISQQQADLDEASRQIEALREQLAQEGCDHADIKKKYEELRRARPDKQESALLIAQLELLEDQNEALRAELGKLKGHAAVRNWTDEAVERLDRLQRELHQPPSAVYKDEMAYFRTEYIRLIQQKLELDDGHWQLARLIESSHQEAERAGRLLPLAAVCAEIYLESKAARKARRVADIEHILSFDPSSIRFARRQDARSVLGPWRLLG</sequence>